<evidence type="ECO:0000256" key="5">
    <source>
        <dbReference type="ARBA" id="ARBA00022989"/>
    </source>
</evidence>
<feature type="transmembrane region" description="Helical" evidence="8">
    <location>
        <begin position="287"/>
        <end position="308"/>
    </location>
</feature>
<keyword evidence="7 9" id="KW-0675">Receptor</keyword>
<evidence type="ECO:0000256" key="1">
    <source>
        <dbReference type="ARBA" id="ARBA00004651"/>
    </source>
</evidence>
<sequence>MAGKNSKKTLQTNLILPMQPHHDEFLETMTKIFKWSQFIGIVGRGSRIWKVWGLLLLLVLLAIEGGAIWKVIKALAGWAVDTTGQRSVTARLAGTMFYSSVVASQILCTRFAWSWGNLSSFWVSVEKTMALNIPPDPKLRKRMLTALGIMALCSIVEHTISVISLVGFDCPPELILRRYTLRSHGFLFLRTEYSVFFAIPLLLISNIATVLWNFQDALVVLICMGLTSRYCRLNQYVAKFCVEENKLAKGNNMKAEAVRLYSWRKIREAYVKQATLVRKVDESIGGIILLTSFGNFYFICLQLFMGITEGLFGTVVIKQVYYFVSLFWIVIRFTWMVLAAAEVHVQSRNALQYIHTCHSRYYNVEIERLQNQLNKDYVVLSGMGFFSIDRNILLKMATAVVTYELVLIQFDNKGGADSAPANGTGQQ</sequence>
<organism evidence="9">
    <name type="scientific">Conogethes punctiferalis</name>
    <name type="common">Durian fruit borer</name>
    <name type="synonym">Astura punctiferalis</name>
    <dbReference type="NCBI Taxonomy" id="1133088"/>
    <lineage>
        <taxon>Eukaryota</taxon>
        <taxon>Metazoa</taxon>
        <taxon>Ecdysozoa</taxon>
        <taxon>Arthropoda</taxon>
        <taxon>Hexapoda</taxon>
        <taxon>Insecta</taxon>
        <taxon>Pterygota</taxon>
        <taxon>Neoptera</taxon>
        <taxon>Endopterygota</taxon>
        <taxon>Lepidoptera</taxon>
        <taxon>Glossata</taxon>
        <taxon>Ditrysia</taxon>
        <taxon>Pyraloidea</taxon>
        <taxon>Crambidae</taxon>
        <taxon>Spilomelinae</taxon>
        <taxon>Conogethes</taxon>
    </lineage>
</organism>
<proteinExistence type="evidence at transcript level"/>
<dbReference type="GO" id="GO:0033041">
    <property type="term" value="F:sweet taste receptor activity"/>
    <property type="evidence" value="ECO:0007669"/>
    <property type="project" value="TreeGrafter"/>
</dbReference>
<feature type="transmembrane region" description="Helical" evidence="8">
    <location>
        <begin position="144"/>
        <end position="168"/>
    </location>
</feature>
<dbReference type="PANTHER" id="PTHR21421">
    <property type="entry name" value="GUSTATORY RECEPTOR"/>
    <property type="match status" value="1"/>
</dbReference>
<keyword evidence="5 8" id="KW-1133">Transmembrane helix</keyword>
<keyword evidence="6 8" id="KW-0472">Membrane</keyword>
<reference evidence="9" key="1">
    <citation type="submission" date="2016-04" db="EMBL/GenBank/DDBJ databases">
        <title>Deep sequencing-based transcriptome analysis of the yellow peach moth Conogethes punctiferalis (Guenee) antennae.</title>
        <authorList>
            <person name="Ge X."/>
            <person name="Zhang T."/>
            <person name="Wang Z."/>
            <person name="He K."/>
            <person name="Bai S."/>
        </authorList>
    </citation>
    <scope>NUCLEOTIDE SEQUENCE</scope>
</reference>
<dbReference type="GO" id="GO:0005886">
    <property type="term" value="C:plasma membrane"/>
    <property type="evidence" value="ECO:0007669"/>
    <property type="project" value="UniProtKB-SubCell"/>
</dbReference>
<dbReference type="PANTHER" id="PTHR21421:SF34">
    <property type="entry name" value="GUSTATORY RECEPTOR FOR SUGAR TASTE 61A-RELATED"/>
    <property type="match status" value="1"/>
</dbReference>
<feature type="transmembrane region" description="Helical" evidence="8">
    <location>
        <begin position="51"/>
        <end position="72"/>
    </location>
</feature>
<dbReference type="EMBL" id="KX084521">
    <property type="protein sequence ID" value="ARO76476.1"/>
    <property type="molecule type" value="mRNA"/>
</dbReference>
<feature type="transmembrane region" description="Helical" evidence="8">
    <location>
        <begin position="320"/>
        <end position="341"/>
    </location>
</feature>
<evidence type="ECO:0000256" key="8">
    <source>
        <dbReference type="SAM" id="Phobius"/>
    </source>
</evidence>
<gene>
    <name evidence="9" type="primary">GR5</name>
</gene>
<comment type="similarity">
    <text evidence="2">Belongs to the insect chemoreceptor superfamily. Gustatory receptor (GR) family. Gr5a subfamily.</text>
</comment>
<feature type="transmembrane region" description="Helical" evidence="8">
    <location>
        <begin position="193"/>
        <end position="214"/>
    </location>
</feature>
<dbReference type="AlphaFoldDB" id="A0A1Y9TJV0"/>
<evidence type="ECO:0000256" key="6">
    <source>
        <dbReference type="ARBA" id="ARBA00023136"/>
    </source>
</evidence>
<dbReference type="InterPro" id="IPR009318">
    <property type="entry name" value="Gustatory_rcpt"/>
</dbReference>
<evidence type="ECO:0000256" key="2">
    <source>
        <dbReference type="ARBA" id="ARBA00005327"/>
    </source>
</evidence>
<feature type="transmembrane region" description="Helical" evidence="8">
    <location>
        <begin position="92"/>
        <end position="113"/>
    </location>
</feature>
<keyword evidence="3" id="KW-1003">Cell membrane</keyword>
<evidence type="ECO:0000256" key="3">
    <source>
        <dbReference type="ARBA" id="ARBA00022475"/>
    </source>
</evidence>
<dbReference type="Pfam" id="PF06151">
    <property type="entry name" value="Trehalose_recp"/>
    <property type="match status" value="1"/>
</dbReference>
<keyword evidence="4 8" id="KW-0812">Transmembrane</keyword>
<accession>A0A1Y9TJV0</accession>
<comment type="subcellular location">
    <subcellularLocation>
        <location evidence="1">Cell membrane</location>
        <topology evidence="1">Multi-pass membrane protein</topology>
    </subcellularLocation>
</comment>
<protein>
    <submittedName>
        <fullName evidence="9">Gustatory receptor 5</fullName>
    </submittedName>
</protein>
<evidence type="ECO:0000256" key="7">
    <source>
        <dbReference type="ARBA" id="ARBA00023170"/>
    </source>
</evidence>
<evidence type="ECO:0000313" key="9">
    <source>
        <dbReference type="EMBL" id="ARO76476.1"/>
    </source>
</evidence>
<evidence type="ECO:0000256" key="4">
    <source>
        <dbReference type="ARBA" id="ARBA00022692"/>
    </source>
</evidence>
<name>A0A1Y9TJV0_CONPF</name>